<dbReference type="EMBL" id="AALPAA010000041">
    <property type="protein sequence ID" value="EDB9186186.1"/>
    <property type="molecule type" value="Genomic_DNA"/>
</dbReference>
<evidence type="ECO:0000313" key="3">
    <source>
        <dbReference type="EMBL" id="EDH5333850.1"/>
    </source>
</evidence>
<organism evidence="4">
    <name type="scientific">Salmonella newport</name>
    <dbReference type="NCBI Taxonomy" id="108619"/>
    <lineage>
        <taxon>Bacteria</taxon>
        <taxon>Pseudomonadati</taxon>
        <taxon>Pseudomonadota</taxon>
        <taxon>Gammaproteobacteria</taxon>
        <taxon>Enterobacterales</taxon>
        <taxon>Enterobacteriaceae</taxon>
        <taxon>Salmonella</taxon>
    </lineage>
</organism>
<proteinExistence type="predicted"/>
<reference evidence="4" key="2">
    <citation type="submission" date="2018-07" db="EMBL/GenBank/DDBJ databases">
        <authorList>
            <consortium name="PulseNet: The National Subtyping Network for Foodborne Disease Surveillance"/>
            <person name="Tarr C.L."/>
            <person name="Trees E."/>
            <person name="Katz L.S."/>
            <person name="Carleton-Romer H.A."/>
            <person name="Stroika S."/>
            <person name="Kucerova Z."/>
            <person name="Roache K.F."/>
            <person name="Sabol A.L."/>
            <person name="Besser J."/>
            <person name="Gerner-Smidt P."/>
        </authorList>
    </citation>
    <scope>NUCLEOTIDE SEQUENCE</scope>
    <source>
        <strain evidence="4">PNUSAS013162</strain>
    </source>
</reference>
<protein>
    <submittedName>
        <fullName evidence="4">Terminase small subunit</fullName>
    </submittedName>
</protein>
<gene>
    <name evidence="1" type="ORF">BEU65_24410</name>
    <name evidence="2" type="ORF">BEU65_24435</name>
    <name evidence="3" type="ORF">CBY80_23785</name>
    <name evidence="4" type="ORF">CBY80_23795</name>
</gene>
<dbReference type="EMBL" id="AAMHYL010000038">
    <property type="protein sequence ID" value="EDH5333852.1"/>
    <property type="molecule type" value="Genomic_DNA"/>
</dbReference>
<reference evidence="1" key="1">
    <citation type="submission" date="2018-07" db="EMBL/GenBank/DDBJ databases">
        <authorList>
            <consortium name="Veterinary Laboratory Investigation and Response Network"/>
        </authorList>
    </citation>
    <scope>NUCLEOTIDE SEQUENCE</scope>
    <source>
        <strain evidence="1">V-CLASP-D-22</strain>
    </source>
</reference>
<sequence length="49" mass="5583">PLVLQRKYPDLCQSHIDVVRTEIARASGRAATIADVEKWTDDFRRAQGE</sequence>
<feature type="non-terminal residue" evidence="4">
    <location>
        <position position="1"/>
    </location>
</feature>
<evidence type="ECO:0000313" key="1">
    <source>
        <dbReference type="EMBL" id="EDB9186186.1"/>
    </source>
</evidence>
<evidence type="ECO:0000313" key="2">
    <source>
        <dbReference type="EMBL" id="EDB9186191.1"/>
    </source>
</evidence>
<evidence type="ECO:0000313" key="4">
    <source>
        <dbReference type="EMBL" id="EDH5333852.1"/>
    </source>
</evidence>
<accession>A0A634PIX0</accession>
<dbReference type="EMBL" id="AALPAA010000043">
    <property type="protein sequence ID" value="EDB9186191.1"/>
    <property type="molecule type" value="Genomic_DNA"/>
</dbReference>
<dbReference type="EMBL" id="AAMHYL010000037">
    <property type="protein sequence ID" value="EDH5333850.1"/>
    <property type="molecule type" value="Genomic_DNA"/>
</dbReference>
<dbReference type="InterPro" id="IPR010906">
    <property type="entry name" value="Phage_lambda_Nu1_terminase-ssu"/>
</dbReference>
<name>A0A634PIX0_SALNE</name>
<dbReference type="Pfam" id="PF07471">
    <property type="entry name" value="Phage_Nu1"/>
    <property type="match status" value="1"/>
</dbReference>
<dbReference type="AlphaFoldDB" id="A0A634PIX0"/>
<comment type="caution">
    <text evidence="4">The sequence shown here is derived from an EMBL/GenBank/DDBJ whole genome shotgun (WGS) entry which is preliminary data.</text>
</comment>